<dbReference type="CDD" id="cd08586">
    <property type="entry name" value="PI-PLCc_BcPLC_like"/>
    <property type="match status" value="1"/>
</dbReference>
<evidence type="ECO:0000313" key="4">
    <source>
        <dbReference type="EMBL" id="QSZ29542.1"/>
    </source>
</evidence>
<dbReference type="Gene3D" id="3.20.20.190">
    <property type="entry name" value="Phosphatidylinositol (PI) phosphodiesterase"/>
    <property type="match status" value="1"/>
</dbReference>
<dbReference type="CDD" id="cd22191">
    <property type="entry name" value="DPBB_RlpA_EXP_N-like"/>
    <property type="match status" value="1"/>
</dbReference>
<dbReference type="GO" id="GO:0008081">
    <property type="term" value="F:phosphoric diester hydrolase activity"/>
    <property type="evidence" value="ECO:0007669"/>
    <property type="project" value="InterPro"/>
</dbReference>
<gene>
    <name evidence="4" type="ORF">DSL72_004057</name>
</gene>
<evidence type="ECO:0000256" key="1">
    <source>
        <dbReference type="SAM" id="MobiDB-lite"/>
    </source>
</evidence>
<dbReference type="Gene3D" id="2.40.40.10">
    <property type="entry name" value="RlpA-like domain"/>
    <property type="match status" value="1"/>
</dbReference>
<dbReference type="SUPFAM" id="SSF51695">
    <property type="entry name" value="PLC-like phosphodiesterases"/>
    <property type="match status" value="1"/>
</dbReference>
<dbReference type="PROSITE" id="PS50007">
    <property type="entry name" value="PIPLC_X_DOMAIN"/>
    <property type="match status" value="1"/>
</dbReference>
<evidence type="ECO:0000256" key="2">
    <source>
        <dbReference type="SAM" id="Phobius"/>
    </source>
</evidence>
<feature type="region of interest" description="Disordered" evidence="1">
    <location>
        <begin position="28"/>
        <end position="53"/>
    </location>
</feature>
<dbReference type="SUPFAM" id="SSF89372">
    <property type="entry name" value="Fucose-specific lectin"/>
    <property type="match status" value="1"/>
</dbReference>
<feature type="transmembrane region" description="Helical" evidence="2">
    <location>
        <begin position="82"/>
        <end position="107"/>
    </location>
</feature>
<dbReference type="InterPro" id="IPR036908">
    <property type="entry name" value="RlpA-like_sf"/>
</dbReference>
<dbReference type="PANTHER" id="PTHR13593:SF148">
    <property type="entry name" value="PHOSPHATIDYLINOSITOL-SPECIFIC PHOSPHOLIPASE C X DOMAIN-CONTAINING PROTEIN"/>
    <property type="match status" value="1"/>
</dbReference>
<organism evidence="4 5">
    <name type="scientific">Monilinia vaccinii-corymbosi</name>
    <dbReference type="NCBI Taxonomy" id="61207"/>
    <lineage>
        <taxon>Eukaryota</taxon>
        <taxon>Fungi</taxon>
        <taxon>Dikarya</taxon>
        <taxon>Ascomycota</taxon>
        <taxon>Pezizomycotina</taxon>
        <taxon>Leotiomycetes</taxon>
        <taxon>Helotiales</taxon>
        <taxon>Sclerotiniaceae</taxon>
        <taxon>Monilinia</taxon>
    </lineage>
</organism>
<dbReference type="AlphaFoldDB" id="A0A8A3NYC2"/>
<sequence length="867" mass="95646">MADTIHETPEWETPTPKKSFFRRHNIFSKPEPTLPVTKEGSSDSSGNAAATGTFEKPKPTLIERFNDAVPRNRKYFGRSRKVFLLIVGGAIALLLVLILALGLGLGLKHSSSKALPLPSNGGIFTGDLTYYAPALGACGITSSSTESICAVSHLVFDAASTSSNPNANPLCGKKIRITRQKESGGGNNTVDVTVVDRCVGCKAEDLDLSLSVFEKLAQEAEGRVTGKNLSISFGIFQIDLCIIPIPAIFTYKSSGMAWIARGQSSFVQDTPNGHTSAVPAIATHRGSLWCLWSDPSGDLYYAIGDNDTFQTRVPFPDQGIPVMADLLGRLHAVIVRADGEIAHYEYDNLGKDWALLTILDRQSGLWTNATPALISHHNNLMLVYIQDTYLYYSTWTLYSEDRPVWSYPQEVSGISKVSGIPAMFVLNGDLHVLCASSDENNLILGFKYSLPEDVWNSCDDVSEGKAAQGVSATSFGDSAFLAFLENGPGDTSHVIYMSEYKDGMWHPHETIAGQASFDPPQLAVLNGRINCIFNSNDESRELLWYSKSLLDYSLSSWMAQIPDDTLLSDMTIPGTHDSCAESNIPFVRTQYLSIASQLKAGIRFLDLRVRLHSDDQLYMYHGGIPIHMPFYLKFDFVMQEVFDFLSQHSQEAVLISINNDDKSEQDPPSTFYSAIAKHITSVPPYPSGQPRWITSNAPSTLGDSRGKAVLLRRYKCADDLAPEEKMGVDLSGWLNNNPDFILETESGVTVHLQDKWQYSDIISLKGLIESKYEFVVHMLEKARDGAREEWFINFMSAVGDPVQKGEVAESHWIAVGAHSKLIGVFVQGMNSTLRSKFNWGIKKRYGIIAMDYPELPKNSDLVALMIG</sequence>
<keyword evidence="2" id="KW-0472">Membrane</keyword>
<evidence type="ECO:0000259" key="3">
    <source>
        <dbReference type="SMART" id="SM00148"/>
    </source>
</evidence>
<dbReference type="SUPFAM" id="SSF50685">
    <property type="entry name" value="Barwin-like endoglucanases"/>
    <property type="match status" value="1"/>
</dbReference>
<keyword evidence="2" id="KW-1133">Transmembrane helix</keyword>
<dbReference type="EMBL" id="CP063405">
    <property type="protein sequence ID" value="QSZ29542.1"/>
    <property type="molecule type" value="Genomic_DNA"/>
</dbReference>
<proteinExistence type="predicted"/>
<protein>
    <recommendedName>
        <fullName evidence="3">Phosphatidylinositol-specific phospholipase C X domain-containing protein</fullName>
    </recommendedName>
</protein>
<feature type="domain" description="Phosphatidylinositol-specific phospholipase C X" evidence="3">
    <location>
        <begin position="568"/>
        <end position="713"/>
    </location>
</feature>
<dbReference type="GO" id="GO:0006629">
    <property type="term" value="P:lipid metabolic process"/>
    <property type="evidence" value="ECO:0007669"/>
    <property type="project" value="InterPro"/>
</dbReference>
<reference evidence="4" key="1">
    <citation type="submission" date="2020-10" db="EMBL/GenBank/DDBJ databases">
        <title>Genome Sequence of Monilinia vaccinii-corymbosi Sheds Light on Mummy Berry Disease Infection of Blueberry and Mating Type.</title>
        <authorList>
            <person name="Yow A.G."/>
            <person name="Zhang Y."/>
            <person name="Bansal K."/>
            <person name="Eacker S.M."/>
            <person name="Sullivan S."/>
            <person name="Liachko I."/>
            <person name="Cubeta M.A."/>
            <person name="Rollins J.A."/>
            <person name="Ashrafi H."/>
        </authorList>
    </citation>
    <scope>NUCLEOTIDE SEQUENCE</scope>
    <source>
        <strain evidence="4">RL-1</strain>
    </source>
</reference>
<keyword evidence="5" id="KW-1185">Reference proteome</keyword>
<dbReference type="PANTHER" id="PTHR13593">
    <property type="match status" value="1"/>
</dbReference>
<accession>A0A8A3NYC2</accession>
<name>A0A8A3NYC2_9HELO</name>
<dbReference type="SMART" id="SM00148">
    <property type="entry name" value="PLCXc"/>
    <property type="match status" value="1"/>
</dbReference>
<keyword evidence="2" id="KW-0812">Transmembrane</keyword>
<dbReference type="InterPro" id="IPR017946">
    <property type="entry name" value="PLC-like_Pdiesterase_TIM-brl"/>
</dbReference>
<dbReference type="OrthoDB" id="1046782at2759"/>
<evidence type="ECO:0000313" key="5">
    <source>
        <dbReference type="Proteomes" id="UP000672032"/>
    </source>
</evidence>
<dbReference type="InterPro" id="IPR051057">
    <property type="entry name" value="PI-PLC_domain"/>
</dbReference>
<dbReference type="Pfam" id="PF00388">
    <property type="entry name" value="PI-PLC-X"/>
    <property type="match status" value="1"/>
</dbReference>
<dbReference type="Proteomes" id="UP000672032">
    <property type="component" value="Chromosome 1"/>
</dbReference>
<dbReference type="InterPro" id="IPR000909">
    <property type="entry name" value="PLipase_C_PInositol-sp_X_dom"/>
</dbReference>